<dbReference type="GO" id="GO:0006633">
    <property type="term" value="P:fatty acid biosynthetic process"/>
    <property type="evidence" value="ECO:0007669"/>
    <property type="project" value="InterPro"/>
</dbReference>
<evidence type="ECO:0000256" key="4">
    <source>
        <dbReference type="ARBA" id="ARBA00022679"/>
    </source>
</evidence>
<dbReference type="EMBL" id="JAVXUO010003110">
    <property type="protein sequence ID" value="KAK2966653.1"/>
    <property type="molecule type" value="Genomic_DNA"/>
</dbReference>
<evidence type="ECO:0000313" key="10">
    <source>
        <dbReference type="EMBL" id="KAK2966653.1"/>
    </source>
</evidence>
<keyword evidence="5" id="KW-0012">Acyltransferase</keyword>
<reference evidence="10" key="1">
    <citation type="submission" date="2022-12" db="EMBL/GenBank/DDBJ databases">
        <title>Draft genome assemblies for two species of Escallonia (Escalloniales).</title>
        <authorList>
            <person name="Chanderbali A."/>
            <person name="Dervinis C."/>
            <person name="Anghel I."/>
            <person name="Soltis D."/>
            <person name="Soltis P."/>
            <person name="Zapata F."/>
        </authorList>
    </citation>
    <scope>NUCLEOTIDE SEQUENCE</scope>
    <source>
        <strain evidence="10">UCBG92.1500</strain>
        <tissue evidence="10">Leaf</tissue>
    </source>
</reference>
<dbReference type="GO" id="GO:0016020">
    <property type="term" value="C:membrane"/>
    <property type="evidence" value="ECO:0007669"/>
    <property type="project" value="InterPro"/>
</dbReference>
<feature type="domain" description="FAE" evidence="8">
    <location>
        <begin position="591"/>
        <end position="877"/>
    </location>
</feature>
<dbReference type="InterPro" id="IPR016039">
    <property type="entry name" value="Thiolase-like"/>
</dbReference>
<dbReference type="InterPro" id="IPR013747">
    <property type="entry name" value="ACP_syn_III_C"/>
</dbReference>
<comment type="caution">
    <text evidence="10">The sequence shown here is derived from an EMBL/GenBank/DDBJ whole genome shotgun (WGS) entry which is preliminary data.</text>
</comment>
<evidence type="ECO:0000259" key="9">
    <source>
        <dbReference type="Pfam" id="PF08541"/>
    </source>
</evidence>
<dbReference type="AlphaFoldDB" id="A0AA88QHL4"/>
<dbReference type="SUPFAM" id="SSF53901">
    <property type="entry name" value="Thiolase-like"/>
    <property type="match status" value="2"/>
</dbReference>
<organism evidence="10 11">
    <name type="scientific">Escallonia rubra</name>
    <dbReference type="NCBI Taxonomy" id="112253"/>
    <lineage>
        <taxon>Eukaryota</taxon>
        <taxon>Viridiplantae</taxon>
        <taxon>Streptophyta</taxon>
        <taxon>Embryophyta</taxon>
        <taxon>Tracheophyta</taxon>
        <taxon>Spermatophyta</taxon>
        <taxon>Magnoliopsida</taxon>
        <taxon>eudicotyledons</taxon>
        <taxon>Gunneridae</taxon>
        <taxon>Pentapetalae</taxon>
        <taxon>asterids</taxon>
        <taxon>campanulids</taxon>
        <taxon>Escalloniales</taxon>
        <taxon>Escalloniaceae</taxon>
        <taxon>Escallonia</taxon>
    </lineage>
</organism>
<dbReference type="Gene3D" id="1.10.510.10">
    <property type="entry name" value="Transferase(Phosphotransferase) domain 1"/>
    <property type="match status" value="2"/>
</dbReference>
<dbReference type="Pfam" id="PF08392">
    <property type="entry name" value="FAE1_CUT1_RppA"/>
    <property type="match status" value="1"/>
</dbReference>
<dbReference type="Pfam" id="PF08541">
    <property type="entry name" value="ACP_syn_III_C"/>
    <property type="match status" value="1"/>
</dbReference>
<dbReference type="InterPro" id="IPR013601">
    <property type="entry name" value="FAE1_typ3_polyketide_synth"/>
</dbReference>
<keyword evidence="11" id="KW-1185">Reference proteome</keyword>
<comment type="similarity">
    <text evidence="2">Belongs to the thiolase-like superfamily. Chalcone/stilbene synthases family.</text>
</comment>
<evidence type="ECO:0000259" key="8">
    <source>
        <dbReference type="Pfam" id="PF08392"/>
    </source>
</evidence>
<dbReference type="Proteomes" id="UP001187471">
    <property type="component" value="Unassembled WGS sequence"/>
</dbReference>
<name>A0AA88QHL4_9ASTE</name>
<dbReference type="Gene3D" id="3.40.47.10">
    <property type="match status" value="1"/>
</dbReference>
<accession>A0AA88QHL4</accession>
<sequence>MCGKGTMKPNKEAALLPFFTADQTKARAFRKTKHCPPPSPRAKKDPEERKNGGFSAIRIIKHATISRGEHNRGDGREPQQRQLRRAGMGYQYHRPSERYRRGSRSAHRARQEALSDFLFPIYRHRFNDGVVKLEFSAGQAEMSPSHLAEEIVKKREEYLGALQPFYRQCKKNGVKLDVQLAAGIDPRNIAVEEAHKCNPRWIVLDSHFKEDKVYIYGHVACNVAVMKGKIGAVMHPKAPECEQWGRDSGKIRAAAFMSNEPGKHQDESYADPKILTLRSPPPTPQGPCWCPLSWRTGFPRAFSVSELEVITNCFANENIVQIKDNWEIYEGIYLETPVLVMRHSVHDDQAWSLLKILSRVRHRCISNLVGYCCSGDFMFLLRDYPCSCTLEVNLQSDESAKSLPWKVRWQIALDIGAAVRYLHEECAEGPIVDLSVCSTHIVMFHGVSAMNEEEDVRLVGDVRDYGILLIELISGKSATYFQEQGEGESLIDWALPQLENGLLSQVMDPRLMDASGEVAVHHMQRAALLCLKNGSGQKYSMSEVLAVVRGDQHKPDSFLVVSSVTTDPQIPFNYLHLLAATALIVAVYCFYIRSNSIYLIDFSCYLPPDHLRVPTSEFIEHFEICDIHQREAVDFQAKVIERSGVGGEAGFPLAVHQIPPDTSLNPTQEETETILFTVVKDLLTKNNVNPKSIDIVVSNCSIFCPTPSITAMIINKFGLRSNVKSVSLSGMGCSAGLLSISLAKDLLRVYRNSLALVLSMEAVTLNGYTGGVKSMLLANALFRMGGVAALLSNRNNDKGRARYKLQYLVRTHMGSDDQSYLSVFQEHDECGHVGVSLSKVLLHVAGNALKTNISELGPSVLPYSEQFLYGWYMFCSKYLGLAKSKETYVPNFKKAFEHFCIHAGGRAVIDAVEDNLRLSKEDGEASRMTLYRFGNTSSSSVWYELCYLESKGRVKKGDRLWQIAFGSGFKCNSAVWKCISEPNPNLRNAWADRIHLYPVEIPNVAKQ</sequence>
<dbReference type="CDD" id="cd00831">
    <property type="entry name" value="CHS_like"/>
    <property type="match status" value="1"/>
</dbReference>
<dbReference type="GO" id="GO:0009922">
    <property type="term" value="F:fatty acid elongase activity"/>
    <property type="evidence" value="ECO:0007669"/>
    <property type="project" value="UniProtKB-EC"/>
</dbReference>
<feature type="region of interest" description="Disordered" evidence="7">
    <location>
        <begin position="27"/>
        <end position="52"/>
    </location>
</feature>
<evidence type="ECO:0000256" key="5">
    <source>
        <dbReference type="ARBA" id="ARBA00023315"/>
    </source>
</evidence>
<proteinExistence type="inferred from homology"/>
<evidence type="ECO:0000256" key="6">
    <source>
        <dbReference type="ARBA" id="ARBA00047375"/>
    </source>
</evidence>
<dbReference type="EC" id="2.3.1.199" evidence="3"/>
<evidence type="ECO:0000313" key="11">
    <source>
        <dbReference type="Proteomes" id="UP001187471"/>
    </source>
</evidence>
<evidence type="ECO:0000256" key="7">
    <source>
        <dbReference type="SAM" id="MobiDB-lite"/>
    </source>
</evidence>
<feature type="domain" description="Beta-ketoacyl-[acyl-carrier-protein] synthase III C-terminal" evidence="9">
    <location>
        <begin position="897"/>
        <end position="977"/>
    </location>
</feature>
<feature type="compositionally biased region" description="Basic and acidic residues" evidence="7">
    <location>
        <begin position="42"/>
        <end position="51"/>
    </location>
</feature>
<dbReference type="SUPFAM" id="SSF56112">
    <property type="entry name" value="Protein kinase-like (PK-like)"/>
    <property type="match status" value="1"/>
</dbReference>
<comment type="pathway">
    <text evidence="1">Lipid metabolism; fatty acid biosynthesis.</text>
</comment>
<protein>
    <recommendedName>
        <fullName evidence="3">very-long-chain 3-oxoacyl-CoA synthase</fullName>
        <ecNumber evidence="3">2.3.1.199</ecNumber>
    </recommendedName>
</protein>
<dbReference type="InterPro" id="IPR012392">
    <property type="entry name" value="3-ktacl-CoA_syn"/>
</dbReference>
<evidence type="ECO:0000256" key="1">
    <source>
        <dbReference type="ARBA" id="ARBA00005194"/>
    </source>
</evidence>
<comment type="catalytic activity">
    <reaction evidence="6">
        <text>a very-long-chain acyl-CoA + malonyl-CoA + H(+) = a very-long-chain 3-oxoacyl-CoA + CO2 + CoA</text>
        <dbReference type="Rhea" id="RHEA:32727"/>
        <dbReference type="ChEBI" id="CHEBI:15378"/>
        <dbReference type="ChEBI" id="CHEBI:16526"/>
        <dbReference type="ChEBI" id="CHEBI:57287"/>
        <dbReference type="ChEBI" id="CHEBI:57384"/>
        <dbReference type="ChEBI" id="CHEBI:90725"/>
        <dbReference type="ChEBI" id="CHEBI:90736"/>
        <dbReference type="EC" id="2.3.1.199"/>
    </reaction>
</comment>
<evidence type="ECO:0000256" key="3">
    <source>
        <dbReference type="ARBA" id="ARBA00012307"/>
    </source>
</evidence>
<dbReference type="PANTHER" id="PTHR31561">
    <property type="entry name" value="3-KETOACYL-COA SYNTHASE"/>
    <property type="match status" value="1"/>
</dbReference>
<dbReference type="InterPro" id="IPR011009">
    <property type="entry name" value="Kinase-like_dom_sf"/>
</dbReference>
<keyword evidence="4" id="KW-0808">Transferase</keyword>
<evidence type="ECO:0000256" key="2">
    <source>
        <dbReference type="ARBA" id="ARBA00005531"/>
    </source>
</evidence>
<gene>
    <name evidence="10" type="ORF">RJ640_002351</name>
</gene>